<dbReference type="InterPro" id="IPR036156">
    <property type="entry name" value="Beta-gal/glucu_dom_sf"/>
</dbReference>
<dbReference type="Pfam" id="PF00703">
    <property type="entry name" value="Glyco_hydro_2"/>
    <property type="match status" value="1"/>
</dbReference>
<dbReference type="InterPro" id="IPR017853">
    <property type="entry name" value="GH"/>
</dbReference>
<gene>
    <name evidence="8" type="ORF">IAA60_04715</name>
</gene>
<protein>
    <submittedName>
        <fullName evidence="8">DUF4982 domain-containing protein</fullName>
    </submittedName>
</protein>
<evidence type="ECO:0000313" key="9">
    <source>
        <dbReference type="Proteomes" id="UP000824165"/>
    </source>
</evidence>
<dbReference type="SUPFAM" id="SSF49785">
    <property type="entry name" value="Galactose-binding domain-like"/>
    <property type="match status" value="1"/>
</dbReference>
<dbReference type="InterPro" id="IPR040605">
    <property type="entry name" value="Glyco_hydro2_dom5"/>
</dbReference>
<evidence type="ECO:0000259" key="5">
    <source>
        <dbReference type="Pfam" id="PF02836"/>
    </source>
</evidence>
<dbReference type="Gene3D" id="2.60.40.10">
    <property type="entry name" value="Immunoglobulins"/>
    <property type="match status" value="3"/>
</dbReference>
<comment type="similarity">
    <text evidence="1">Belongs to the glycosyl hydrolase 2 family.</text>
</comment>
<evidence type="ECO:0000259" key="7">
    <source>
        <dbReference type="Pfam" id="PF18565"/>
    </source>
</evidence>
<dbReference type="Gene3D" id="3.20.20.80">
    <property type="entry name" value="Glycosidases"/>
    <property type="match status" value="1"/>
</dbReference>
<comment type="caution">
    <text evidence="8">The sequence shown here is derived from an EMBL/GenBank/DDBJ whole genome shotgun (WGS) entry which is preliminary data.</text>
</comment>
<evidence type="ECO:0000259" key="6">
    <source>
        <dbReference type="Pfam" id="PF16355"/>
    </source>
</evidence>
<reference evidence="8" key="1">
    <citation type="submission" date="2020-10" db="EMBL/GenBank/DDBJ databases">
        <authorList>
            <person name="Gilroy R."/>
        </authorList>
    </citation>
    <scope>NUCLEOTIDE SEQUENCE</scope>
    <source>
        <strain evidence="8">CHK181-108</strain>
    </source>
</reference>
<feature type="domain" description="Glycoside hydrolase family 2 catalytic" evidence="5">
    <location>
        <begin position="402"/>
        <end position="461"/>
    </location>
</feature>
<evidence type="ECO:0000259" key="4">
    <source>
        <dbReference type="Pfam" id="PF00703"/>
    </source>
</evidence>
<reference evidence="8" key="2">
    <citation type="journal article" date="2021" name="PeerJ">
        <title>Extensive microbial diversity within the chicken gut microbiome revealed by metagenomics and culture.</title>
        <authorList>
            <person name="Gilroy R."/>
            <person name="Ravi A."/>
            <person name="Getino M."/>
            <person name="Pursley I."/>
            <person name="Horton D.L."/>
            <person name="Alikhan N.F."/>
            <person name="Baker D."/>
            <person name="Gharbi K."/>
            <person name="Hall N."/>
            <person name="Watson M."/>
            <person name="Adriaenssens E.M."/>
            <person name="Foster-Nyarko E."/>
            <person name="Jarju S."/>
            <person name="Secka A."/>
            <person name="Antonio M."/>
            <person name="Oren A."/>
            <person name="Chaudhuri R.R."/>
            <person name="La Ragione R."/>
            <person name="Hildebrand F."/>
            <person name="Pallen M.J."/>
        </authorList>
    </citation>
    <scope>NUCLEOTIDE SEQUENCE</scope>
    <source>
        <strain evidence="8">CHK181-108</strain>
    </source>
</reference>
<dbReference type="Gene3D" id="2.60.120.260">
    <property type="entry name" value="Galactose-binding domain-like"/>
    <property type="match status" value="1"/>
</dbReference>
<dbReference type="Pfam" id="PF02836">
    <property type="entry name" value="Glyco_hydro_2_C"/>
    <property type="match status" value="2"/>
</dbReference>
<dbReference type="NCBIfam" id="NF041462">
    <property type="entry name" value="GalA"/>
    <property type="match status" value="1"/>
</dbReference>
<feature type="domain" description="Glycoside hydrolase family 2" evidence="7">
    <location>
        <begin position="689"/>
        <end position="784"/>
    </location>
</feature>
<organism evidence="8 9">
    <name type="scientific">Candidatus Ornithomonoglobus intestinigallinarum</name>
    <dbReference type="NCBI Taxonomy" id="2840894"/>
    <lineage>
        <taxon>Bacteria</taxon>
        <taxon>Bacillati</taxon>
        <taxon>Bacillota</taxon>
        <taxon>Clostridia</taxon>
        <taxon>Candidatus Ornithomonoglobus</taxon>
    </lineage>
</organism>
<evidence type="ECO:0000256" key="3">
    <source>
        <dbReference type="ARBA" id="ARBA00023295"/>
    </source>
</evidence>
<dbReference type="InterPro" id="IPR013783">
    <property type="entry name" value="Ig-like_fold"/>
</dbReference>
<dbReference type="Pfam" id="PF18565">
    <property type="entry name" value="Glyco_hydro2_C5"/>
    <property type="match status" value="1"/>
</dbReference>
<dbReference type="Proteomes" id="UP000824165">
    <property type="component" value="Unassembled WGS sequence"/>
</dbReference>
<dbReference type="InterPro" id="IPR048230">
    <property type="entry name" value="GalA-like"/>
</dbReference>
<dbReference type="PANTHER" id="PTHR42732">
    <property type="entry name" value="BETA-GALACTOSIDASE"/>
    <property type="match status" value="1"/>
</dbReference>
<feature type="domain" description="Glycoside hydrolase family 2 immunoglobulin-like beta-sandwich" evidence="4">
    <location>
        <begin position="202"/>
        <end position="312"/>
    </location>
</feature>
<dbReference type="EMBL" id="DVLU01000041">
    <property type="protein sequence ID" value="HIT85195.1"/>
    <property type="molecule type" value="Genomic_DNA"/>
</dbReference>
<dbReference type="GO" id="GO:0005975">
    <property type="term" value="P:carbohydrate metabolic process"/>
    <property type="evidence" value="ECO:0007669"/>
    <property type="project" value="InterPro"/>
</dbReference>
<dbReference type="AlphaFoldDB" id="A0A9D1H289"/>
<evidence type="ECO:0000256" key="2">
    <source>
        <dbReference type="ARBA" id="ARBA00022801"/>
    </source>
</evidence>
<dbReference type="SUPFAM" id="SSF49303">
    <property type="entry name" value="beta-Galactosidase/glucuronidase domain"/>
    <property type="match status" value="1"/>
</dbReference>
<proteinExistence type="inferred from homology"/>
<keyword evidence="3" id="KW-0326">Glycosidase</keyword>
<dbReference type="InterPro" id="IPR008979">
    <property type="entry name" value="Galactose-bd-like_sf"/>
</dbReference>
<name>A0A9D1H289_9FIRM</name>
<dbReference type="InterPro" id="IPR032311">
    <property type="entry name" value="DUF4982"/>
</dbReference>
<keyword evidence="2" id="KW-0378">Hydrolase</keyword>
<dbReference type="GO" id="GO:0004553">
    <property type="term" value="F:hydrolase activity, hydrolyzing O-glycosyl compounds"/>
    <property type="evidence" value="ECO:0007669"/>
    <property type="project" value="InterPro"/>
</dbReference>
<dbReference type="PANTHER" id="PTHR42732:SF1">
    <property type="entry name" value="BETA-MANNOSIDASE"/>
    <property type="match status" value="1"/>
</dbReference>
<feature type="domain" description="Glycoside hydrolase family 2 catalytic" evidence="5">
    <location>
        <begin position="318"/>
        <end position="394"/>
    </location>
</feature>
<dbReference type="InterPro" id="IPR006102">
    <property type="entry name" value="Ig-like_GH2"/>
</dbReference>
<accession>A0A9D1H289</accession>
<feature type="domain" description="DUF4982" evidence="6">
    <location>
        <begin position="614"/>
        <end position="671"/>
    </location>
</feature>
<dbReference type="SUPFAM" id="SSF51445">
    <property type="entry name" value="(Trans)glycosidases"/>
    <property type="match status" value="1"/>
</dbReference>
<evidence type="ECO:0000256" key="1">
    <source>
        <dbReference type="ARBA" id="ARBA00007401"/>
    </source>
</evidence>
<evidence type="ECO:0000313" key="8">
    <source>
        <dbReference type="EMBL" id="HIT85195.1"/>
    </source>
</evidence>
<dbReference type="InterPro" id="IPR051913">
    <property type="entry name" value="GH2_Domain-Containing"/>
</dbReference>
<dbReference type="InterPro" id="IPR006103">
    <property type="entry name" value="Glyco_hydro_2_cat"/>
</dbReference>
<sequence>MVQYKKKWTAYERNAAPVWTAETEWSMEQFSLDKDWQFFEGEIDAGANTHTECYMAAKAGGARGGGSIDIDLSRFETIDLPHDFAVGHEFEEKYGPANGYKARGKGWYFKKFRLEEEDAEKELYIEFGGAATHCTVYLNGSVVYRNFCGYNSFVVNITDTAHYGDNANILAVHVDADVIEGWWYEGAGLYRHVDLYKASKLHIKPWGIFVKPEKKTTDVWDAVTECDVINSGSEKSTFTLISRIADATGNIVGKESTVSVLGPGEEIKIIQDILTYSPNVWDIDSPHRYKMITEIYVNNVMLDRAETKFGFRTIAIDKDKGFFLNGRHIKLYGTCNHQDHAGVGVAVPDAINEYRISLLKEMGSNAYRCSHGNPSKEVLDLCDKYGLLVMDENRNFNTSPDGLKSVRNMVLRDRNHPSVVMYSLFNEEPLQGTPTGRKLASRMRREIEKYDDTRFITGAMDGGVLAENGAGDVLDIVGFNYITAQYDPFREKFPDKPMVGSENNSAFETRYEYETDNVKHIADSYDSFAAPWGNTHRDGFKQVDTRGHIMGLFIWTGFDYRGEPTPWSYPSIGTQFGIMDTCGFKKDAFYLNKAFFTNEPMIHIVPSHWNFRGGENVKVMAHTNCESAELFLNGKSLGKKDVDKYDMCEWSVEFEAGTLEMAGFNGGGEVCRDVVRTAGAPVKLAAELSRKFFYGNCGDAAAVNIFAVDGSGIKNLTAQNKIKFGITGGKIIGVGNGDPNSHEADKAAERSLFNGCCQAIAVPDDGAELVTVTAESEGLEPLTIELEVKPSPVDRKYLPSVKERYISRWRKSSALSDTMPDATKKIEDYDMNSYEAAAAGEGFDELFDGGEGYGVYKTSAELPESGEYRLVFRGVTADTAYIYINGVLREEYECKNGRRIELALEGGVNDIDVCLFSKNGHRAGITKAVVIEE</sequence>
<dbReference type="Pfam" id="PF16355">
    <property type="entry name" value="DUF4982"/>
    <property type="match status" value="1"/>
</dbReference>